<evidence type="ECO:0000256" key="1">
    <source>
        <dbReference type="SAM" id="Phobius"/>
    </source>
</evidence>
<dbReference type="Proteomes" id="UP001183604">
    <property type="component" value="Unassembled WGS sequence"/>
</dbReference>
<accession>A0A9X3PJ11</accession>
<gene>
    <name evidence="3" type="ORF">J2S69_001886</name>
    <name evidence="2" type="ORF">O2L01_06005</name>
</gene>
<evidence type="ECO:0000313" key="5">
    <source>
        <dbReference type="Proteomes" id="UP001183604"/>
    </source>
</evidence>
<feature type="transmembrane region" description="Helical" evidence="1">
    <location>
        <begin position="14"/>
        <end position="37"/>
    </location>
</feature>
<evidence type="ECO:0000313" key="2">
    <source>
        <dbReference type="EMBL" id="MDA1384528.1"/>
    </source>
</evidence>
<dbReference type="RefSeq" id="WP_270120990.1">
    <property type="nucleotide sequence ID" value="NZ_BAAAOM010000007.1"/>
</dbReference>
<comment type="caution">
    <text evidence="2">The sequence shown here is derived from an EMBL/GenBank/DDBJ whole genome shotgun (WGS) entry which is preliminary data.</text>
</comment>
<protein>
    <submittedName>
        <fullName evidence="2">Uncharacterized protein</fullName>
    </submittedName>
</protein>
<sequence length="140" mass="14196">MFESAFALSDASRIIAGAVLLTVVTIEFGGTFLLRIASGKVPFTEFQKSFSRAGHAHAGVLVIFSLIGVVLADASGLEGLWGWVARAAIPLAAILMSGGFFAAMAGKGRTSPNKAIVVLYAGAASLAVGTLTLGIGLLTA</sequence>
<proteinExistence type="predicted"/>
<dbReference type="EMBL" id="JAVDYD010000001">
    <property type="protein sequence ID" value="MDR7338167.1"/>
    <property type="molecule type" value="Genomic_DNA"/>
</dbReference>
<organism evidence="2 4">
    <name type="scientific">Glycomyces lechevalierae</name>
    <dbReference type="NCBI Taxonomy" id="256034"/>
    <lineage>
        <taxon>Bacteria</taxon>
        <taxon>Bacillati</taxon>
        <taxon>Actinomycetota</taxon>
        <taxon>Actinomycetes</taxon>
        <taxon>Glycomycetales</taxon>
        <taxon>Glycomycetaceae</taxon>
        <taxon>Glycomyces</taxon>
    </lineage>
</organism>
<name>A0A9X3PJ11_9ACTN</name>
<evidence type="ECO:0000313" key="3">
    <source>
        <dbReference type="EMBL" id="MDR7338167.1"/>
    </source>
</evidence>
<keyword evidence="1" id="KW-1133">Transmembrane helix</keyword>
<keyword evidence="1" id="KW-0472">Membrane</keyword>
<keyword evidence="5" id="KW-1185">Reference proteome</keyword>
<dbReference type="EMBL" id="JAPZVQ010000002">
    <property type="protein sequence ID" value="MDA1384528.1"/>
    <property type="molecule type" value="Genomic_DNA"/>
</dbReference>
<reference evidence="2" key="1">
    <citation type="submission" date="2022-12" db="EMBL/GenBank/DDBJ databases">
        <title>Gycomyces niveus sp.nov., a novel actinomycete isolated from soil in Shouguang.</title>
        <authorList>
            <person name="Yang X."/>
        </authorList>
    </citation>
    <scope>NUCLEOTIDE SEQUENCE</scope>
    <source>
        <strain evidence="2">DSM 44724</strain>
    </source>
</reference>
<feature type="transmembrane region" description="Helical" evidence="1">
    <location>
        <begin position="83"/>
        <end position="105"/>
    </location>
</feature>
<dbReference type="Proteomes" id="UP001145799">
    <property type="component" value="Unassembled WGS sequence"/>
</dbReference>
<keyword evidence="1" id="KW-0812">Transmembrane</keyword>
<dbReference type="AlphaFoldDB" id="A0A9X3PJ11"/>
<reference evidence="3 5" key="2">
    <citation type="submission" date="2023-07" db="EMBL/GenBank/DDBJ databases">
        <title>Sequencing the genomes of 1000 actinobacteria strains.</title>
        <authorList>
            <person name="Klenk H.-P."/>
        </authorList>
    </citation>
    <scope>NUCLEOTIDE SEQUENCE [LARGE SCALE GENOMIC DNA]</scope>
    <source>
        <strain evidence="3 5">DSM 44724</strain>
    </source>
</reference>
<feature type="transmembrane region" description="Helical" evidence="1">
    <location>
        <begin position="58"/>
        <end position="77"/>
    </location>
</feature>
<evidence type="ECO:0000313" key="4">
    <source>
        <dbReference type="Proteomes" id="UP001145799"/>
    </source>
</evidence>
<feature type="transmembrane region" description="Helical" evidence="1">
    <location>
        <begin position="117"/>
        <end position="138"/>
    </location>
</feature>